<comment type="caution">
    <text evidence="2">The sequence shown here is derived from an EMBL/GenBank/DDBJ whole genome shotgun (WGS) entry which is preliminary data.</text>
</comment>
<reference evidence="2 3" key="1">
    <citation type="submission" date="2014-03" db="EMBL/GenBank/DDBJ databases">
        <title>The draft genome sequence of Thioclava dalianensis DLFJ1-1.</title>
        <authorList>
            <person name="Lai Q."/>
            <person name="Shao Z."/>
        </authorList>
    </citation>
    <scope>NUCLEOTIDE SEQUENCE [LARGE SCALE GENOMIC DNA]</scope>
    <source>
        <strain evidence="2 3">DLFJ1-1</strain>
    </source>
</reference>
<dbReference type="Pfam" id="PF11319">
    <property type="entry name" value="VasI"/>
    <property type="match status" value="1"/>
</dbReference>
<evidence type="ECO:0000313" key="3">
    <source>
        <dbReference type="Proteomes" id="UP000027725"/>
    </source>
</evidence>
<sequence>MNFKLIFAAIIAACAGPALAQENCKAIKDDPARLACYDLANGVSETTKLSGAGLGKWQKAVDTSKLTDEKNVFLHLESEDPLPGRFGAAGTAELWLRCQENKTSAFFTFNDNFMSDIQGYGTIDYRIDDHPMQKLRTSASTDNKALGLWSGGTAIPFIKSLTNSQELVVRATPFNASALTMTFNTSGLDSALKELREPCHW</sequence>
<proteinExistence type="predicted"/>
<keyword evidence="1" id="KW-0732">Signal</keyword>
<dbReference type="RefSeq" id="WP_038066470.1">
    <property type="nucleotide sequence ID" value="NZ_JHEH01000014.1"/>
</dbReference>
<organism evidence="2 3">
    <name type="scientific">Thioclava dalianensis</name>
    <dbReference type="NCBI Taxonomy" id="1185766"/>
    <lineage>
        <taxon>Bacteria</taxon>
        <taxon>Pseudomonadati</taxon>
        <taxon>Pseudomonadota</taxon>
        <taxon>Alphaproteobacteria</taxon>
        <taxon>Rhodobacterales</taxon>
        <taxon>Paracoccaceae</taxon>
        <taxon>Thioclava</taxon>
    </lineage>
</organism>
<accession>A0A074TH23</accession>
<feature type="chain" id="PRO_5001699898" description="Type VI secretion protein" evidence="1">
    <location>
        <begin position="21"/>
        <end position="201"/>
    </location>
</feature>
<feature type="signal peptide" evidence="1">
    <location>
        <begin position="1"/>
        <end position="20"/>
    </location>
</feature>
<name>A0A074TH23_9RHOB</name>
<dbReference type="InterPro" id="IPR017738">
    <property type="entry name" value="T6SS-assoc_VCA0118"/>
</dbReference>
<dbReference type="STRING" id="1185766.SAMN05216224_10281"/>
<gene>
    <name evidence="2" type="ORF">DL1_03915</name>
</gene>
<dbReference type="AlphaFoldDB" id="A0A074TH23"/>
<evidence type="ECO:0000313" key="2">
    <source>
        <dbReference type="EMBL" id="KEP69445.1"/>
    </source>
</evidence>
<evidence type="ECO:0008006" key="4">
    <source>
        <dbReference type="Google" id="ProtNLM"/>
    </source>
</evidence>
<evidence type="ECO:0000256" key="1">
    <source>
        <dbReference type="SAM" id="SignalP"/>
    </source>
</evidence>
<keyword evidence="3" id="KW-1185">Reference proteome</keyword>
<protein>
    <recommendedName>
        <fullName evidence="4">Type VI secretion protein</fullName>
    </recommendedName>
</protein>
<dbReference type="Proteomes" id="UP000027725">
    <property type="component" value="Unassembled WGS sequence"/>
</dbReference>
<dbReference type="eggNOG" id="ENOG502ZCEM">
    <property type="taxonomic scope" value="Bacteria"/>
</dbReference>
<dbReference type="EMBL" id="JHEH01000014">
    <property type="protein sequence ID" value="KEP69445.1"/>
    <property type="molecule type" value="Genomic_DNA"/>
</dbReference>